<keyword evidence="3" id="KW-1185">Reference proteome</keyword>
<evidence type="ECO:0000256" key="1">
    <source>
        <dbReference type="SAM" id="MobiDB-lite"/>
    </source>
</evidence>
<dbReference type="EMBL" id="JBEFKJ010000010">
    <property type="protein sequence ID" value="KAL2043923.1"/>
    <property type="molecule type" value="Genomic_DNA"/>
</dbReference>
<sequence length="114" mass="12761">MAEVMRDINDLEKGVFRLLAGSVEADANMDAEVEIKKEEDDAKVEVKAPFFPDNVATEEKSNDEKTLSDERKLLGKKKNDVDTQKEKLSREKEVDKTSTTKPVTASAPPTSTRY</sequence>
<feature type="compositionally biased region" description="Basic and acidic residues" evidence="1">
    <location>
        <begin position="57"/>
        <end position="98"/>
    </location>
</feature>
<accession>A0ABR4AFR2</accession>
<feature type="compositionally biased region" description="Polar residues" evidence="1">
    <location>
        <begin position="99"/>
        <end position="114"/>
    </location>
</feature>
<gene>
    <name evidence="2" type="ORF">N7G274_003443</name>
</gene>
<protein>
    <submittedName>
        <fullName evidence="2">Uncharacterized protein</fullName>
    </submittedName>
</protein>
<evidence type="ECO:0000313" key="2">
    <source>
        <dbReference type="EMBL" id="KAL2043923.1"/>
    </source>
</evidence>
<reference evidence="2 3" key="1">
    <citation type="submission" date="2024-09" db="EMBL/GenBank/DDBJ databases">
        <title>Rethinking Asexuality: The Enigmatic Case of Functional Sexual Genes in Lepraria (Stereocaulaceae).</title>
        <authorList>
            <person name="Doellman M."/>
            <person name="Sun Y."/>
            <person name="Barcenas-Pena A."/>
            <person name="Lumbsch H.T."/>
            <person name="Grewe F."/>
        </authorList>
    </citation>
    <scope>NUCLEOTIDE SEQUENCE [LARGE SCALE GENOMIC DNA]</scope>
    <source>
        <strain evidence="2 3">Mercado 3170</strain>
    </source>
</reference>
<proteinExistence type="predicted"/>
<name>A0ABR4AFR2_9LECA</name>
<evidence type="ECO:0000313" key="3">
    <source>
        <dbReference type="Proteomes" id="UP001590950"/>
    </source>
</evidence>
<dbReference type="Proteomes" id="UP001590950">
    <property type="component" value="Unassembled WGS sequence"/>
</dbReference>
<comment type="caution">
    <text evidence="2">The sequence shown here is derived from an EMBL/GenBank/DDBJ whole genome shotgun (WGS) entry which is preliminary data.</text>
</comment>
<feature type="region of interest" description="Disordered" evidence="1">
    <location>
        <begin position="38"/>
        <end position="114"/>
    </location>
</feature>
<organism evidence="2 3">
    <name type="scientific">Stereocaulon virgatum</name>
    <dbReference type="NCBI Taxonomy" id="373712"/>
    <lineage>
        <taxon>Eukaryota</taxon>
        <taxon>Fungi</taxon>
        <taxon>Dikarya</taxon>
        <taxon>Ascomycota</taxon>
        <taxon>Pezizomycotina</taxon>
        <taxon>Lecanoromycetes</taxon>
        <taxon>OSLEUM clade</taxon>
        <taxon>Lecanoromycetidae</taxon>
        <taxon>Lecanorales</taxon>
        <taxon>Lecanorineae</taxon>
        <taxon>Stereocaulaceae</taxon>
        <taxon>Stereocaulon</taxon>
    </lineage>
</organism>